<evidence type="ECO:0000313" key="7">
    <source>
        <dbReference type="Proteomes" id="UP000517523"/>
    </source>
</evidence>
<evidence type="ECO:0000256" key="4">
    <source>
        <dbReference type="ARBA" id="ARBA00022679"/>
    </source>
</evidence>
<accession>A0A839U4C2</accession>
<evidence type="ECO:0000313" key="6">
    <source>
        <dbReference type="EMBL" id="MBB3131707.1"/>
    </source>
</evidence>
<evidence type="ECO:0000256" key="2">
    <source>
        <dbReference type="ARBA" id="ARBA00006739"/>
    </source>
</evidence>
<comment type="similarity">
    <text evidence="2">Belongs to the glycosyltransferase 2 family.</text>
</comment>
<organism evidence="6 7">
    <name type="scientific">Paenibacillus rhizosphaerae</name>
    <dbReference type="NCBI Taxonomy" id="297318"/>
    <lineage>
        <taxon>Bacteria</taxon>
        <taxon>Bacillati</taxon>
        <taxon>Bacillota</taxon>
        <taxon>Bacilli</taxon>
        <taxon>Bacillales</taxon>
        <taxon>Paenibacillaceae</taxon>
        <taxon>Paenibacillus</taxon>
    </lineage>
</organism>
<dbReference type="RefSeq" id="WP_246426923.1">
    <property type="nucleotide sequence ID" value="NZ_JACHXJ010000007.1"/>
</dbReference>
<reference evidence="6 7" key="1">
    <citation type="submission" date="2020-08" db="EMBL/GenBank/DDBJ databases">
        <title>Genomic Encyclopedia of Type Strains, Phase III (KMG-III): the genomes of soil and plant-associated and newly described type strains.</title>
        <authorList>
            <person name="Whitman W."/>
        </authorList>
    </citation>
    <scope>NUCLEOTIDE SEQUENCE [LARGE SCALE GENOMIC DNA]</scope>
    <source>
        <strain evidence="6 7">CECT 5831</strain>
    </source>
</reference>
<comment type="pathway">
    <text evidence="1">Cell wall biogenesis; cell wall polysaccharide biosynthesis.</text>
</comment>
<evidence type="ECO:0000256" key="3">
    <source>
        <dbReference type="ARBA" id="ARBA00022676"/>
    </source>
</evidence>
<dbReference type="SUPFAM" id="SSF53448">
    <property type="entry name" value="Nucleotide-diphospho-sugar transferases"/>
    <property type="match status" value="1"/>
</dbReference>
<comment type="caution">
    <text evidence="6">The sequence shown here is derived from an EMBL/GenBank/DDBJ whole genome shotgun (WGS) entry which is preliminary data.</text>
</comment>
<sequence>MSMDTRMTSIIIPTYNGLPLLASCVGAIRQYTHTPYEIIVVDNASTDGTDRYCIKEGIPFISLPENRGFPIACNLGLAAAGGDDLLLLNNDVMVTANWLTNMLAALHSREDVGLVGPVTNAASGRQKVEVAFRNMEEFQQEAARNNQSDPSRWVEVSRIIGMCLLMKRDVLSRIGFLDEAFSPGHYEDDDYCYRARLAGYRLLVCGDALVYHQGSASFKRSASDQIQQLIDRNHRLFMEKWHIDPRQFIEKAGSISEGGEVQ</sequence>
<name>A0A839U4C2_9BACL</name>
<dbReference type="EMBL" id="JACHXJ010000007">
    <property type="protein sequence ID" value="MBB3131707.1"/>
    <property type="molecule type" value="Genomic_DNA"/>
</dbReference>
<keyword evidence="3" id="KW-0328">Glycosyltransferase</keyword>
<dbReference type="AlphaFoldDB" id="A0A839U4C2"/>
<evidence type="ECO:0000259" key="5">
    <source>
        <dbReference type="Pfam" id="PF00535"/>
    </source>
</evidence>
<dbReference type="PANTHER" id="PTHR43179:SF12">
    <property type="entry name" value="GALACTOFURANOSYLTRANSFERASE GLFT2"/>
    <property type="match status" value="1"/>
</dbReference>
<dbReference type="GO" id="GO:0016757">
    <property type="term" value="F:glycosyltransferase activity"/>
    <property type="evidence" value="ECO:0007669"/>
    <property type="project" value="UniProtKB-KW"/>
</dbReference>
<proteinExistence type="inferred from homology"/>
<dbReference type="Gene3D" id="3.90.550.10">
    <property type="entry name" value="Spore Coat Polysaccharide Biosynthesis Protein SpsA, Chain A"/>
    <property type="match status" value="1"/>
</dbReference>
<gene>
    <name evidence="6" type="ORF">FHS19_006430</name>
</gene>
<keyword evidence="4 6" id="KW-0808">Transferase</keyword>
<dbReference type="PROSITE" id="PS51257">
    <property type="entry name" value="PROKAR_LIPOPROTEIN"/>
    <property type="match status" value="1"/>
</dbReference>
<dbReference type="Pfam" id="PF00535">
    <property type="entry name" value="Glycos_transf_2"/>
    <property type="match status" value="1"/>
</dbReference>
<protein>
    <submittedName>
        <fullName evidence="6">GT2 family glycosyltransferase</fullName>
    </submittedName>
</protein>
<evidence type="ECO:0000256" key="1">
    <source>
        <dbReference type="ARBA" id="ARBA00004776"/>
    </source>
</evidence>
<dbReference type="CDD" id="cd04186">
    <property type="entry name" value="GT_2_like_c"/>
    <property type="match status" value="1"/>
</dbReference>
<dbReference type="PANTHER" id="PTHR43179">
    <property type="entry name" value="RHAMNOSYLTRANSFERASE WBBL"/>
    <property type="match status" value="1"/>
</dbReference>
<dbReference type="Proteomes" id="UP000517523">
    <property type="component" value="Unassembled WGS sequence"/>
</dbReference>
<dbReference type="InterPro" id="IPR029044">
    <property type="entry name" value="Nucleotide-diphossugar_trans"/>
</dbReference>
<feature type="domain" description="Glycosyltransferase 2-like" evidence="5">
    <location>
        <begin position="9"/>
        <end position="174"/>
    </location>
</feature>
<dbReference type="InterPro" id="IPR001173">
    <property type="entry name" value="Glyco_trans_2-like"/>
</dbReference>